<sequence>MKHPSRLLLFGTLLSTHLEHVRYLRIAICHQSLSLLHCEEFGLRNMWPVIRSSSYGAFRVLRCAGRRMKPAQEYAAAAFVISSSNGGGFFLSFELLLDPFRSGRVGYHNNSYQRIRFVSLVTPNGCQRFRTNPGALLRRVFSVLLCIEMRLLTFICPNQRSSISLAGGHCRTYARPASVLSSPASSVYLTYLQTHSFTQGHRSHP</sequence>
<reference evidence="1" key="1">
    <citation type="journal article" date="2020" name="Stud. Mycol.">
        <title>101 Dothideomycetes genomes: a test case for predicting lifestyles and emergence of pathogens.</title>
        <authorList>
            <person name="Haridas S."/>
            <person name="Albert R."/>
            <person name="Binder M."/>
            <person name="Bloem J."/>
            <person name="Labutti K."/>
            <person name="Salamov A."/>
            <person name="Andreopoulos B."/>
            <person name="Baker S."/>
            <person name="Barry K."/>
            <person name="Bills G."/>
            <person name="Bluhm B."/>
            <person name="Cannon C."/>
            <person name="Castanera R."/>
            <person name="Culley D."/>
            <person name="Daum C."/>
            <person name="Ezra D."/>
            <person name="Gonzalez J."/>
            <person name="Henrissat B."/>
            <person name="Kuo A."/>
            <person name="Liang C."/>
            <person name="Lipzen A."/>
            <person name="Lutzoni F."/>
            <person name="Magnuson J."/>
            <person name="Mondo S."/>
            <person name="Nolan M."/>
            <person name="Ohm R."/>
            <person name="Pangilinan J."/>
            <person name="Park H.-J."/>
            <person name="Ramirez L."/>
            <person name="Alfaro M."/>
            <person name="Sun H."/>
            <person name="Tritt A."/>
            <person name="Yoshinaga Y."/>
            <person name="Zwiers L.-H."/>
            <person name="Turgeon B."/>
            <person name="Goodwin S."/>
            <person name="Spatafora J."/>
            <person name="Crous P."/>
            <person name="Grigoriev I."/>
        </authorList>
    </citation>
    <scope>NUCLEOTIDE SEQUENCE</scope>
    <source>
        <strain evidence="1">CBS 122368</strain>
    </source>
</reference>
<dbReference type="EMBL" id="ML987207">
    <property type="protein sequence ID" value="KAF2242632.1"/>
    <property type="molecule type" value="Genomic_DNA"/>
</dbReference>
<name>A0A6A6HY31_9PLEO</name>
<gene>
    <name evidence="1" type="ORF">BU26DRAFT_129661</name>
</gene>
<protein>
    <submittedName>
        <fullName evidence="1">Uncharacterized protein</fullName>
    </submittedName>
</protein>
<organism evidence="1 2">
    <name type="scientific">Trematosphaeria pertusa</name>
    <dbReference type="NCBI Taxonomy" id="390896"/>
    <lineage>
        <taxon>Eukaryota</taxon>
        <taxon>Fungi</taxon>
        <taxon>Dikarya</taxon>
        <taxon>Ascomycota</taxon>
        <taxon>Pezizomycotina</taxon>
        <taxon>Dothideomycetes</taxon>
        <taxon>Pleosporomycetidae</taxon>
        <taxon>Pleosporales</taxon>
        <taxon>Massarineae</taxon>
        <taxon>Trematosphaeriaceae</taxon>
        <taxon>Trematosphaeria</taxon>
    </lineage>
</organism>
<accession>A0A6A6HY31</accession>
<dbReference type="GeneID" id="54572966"/>
<dbReference type="Proteomes" id="UP000800094">
    <property type="component" value="Unassembled WGS sequence"/>
</dbReference>
<proteinExistence type="predicted"/>
<dbReference type="AlphaFoldDB" id="A0A6A6HY31"/>
<evidence type="ECO:0000313" key="1">
    <source>
        <dbReference type="EMBL" id="KAF2242632.1"/>
    </source>
</evidence>
<keyword evidence="2" id="KW-1185">Reference proteome</keyword>
<evidence type="ECO:0000313" key="2">
    <source>
        <dbReference type="Proteomes" id="UP000800094"/>
    </source>
</evidence>
<dbReference type="RefSeq" id="XP_033677636.1">
    <property type="nucleotide sequence ID" value="XM_033819636.1"/>
</dbReference>